<accession>A0A345UKJ4</accession>
<dbReference type="FunFam" id="3.10.20.810:FF:000001">
    <property type="entry name" value="Histidine biosynthesis bifunctional protein HisIE"/>
    <property type="match status" value="1"/>
</dbReference>
<dbReference type="NCBIfam" id="TIGR03188">
    <property type="entry name" value="histidine_hisI"/>
    <property type="match status" value="1"/>
</dbReference>
<evidence type="ECO:0000256" key="15">
    <source>
        <dbReference type="HAMAP-Rule" id="MF_01019"/>
    </source>
</evidence>
<organism evidence="17 18">
    <name type="scientific">Cyclonatronum proteinivorum</name>
    <dbReference type="NCBI Taxonomy" id="1457365"/>
    <lineage>
        <taxon>Bacteria</taxon>
        <taxon>Pseudomonadati</taxon>
        <taxon>Balneolota</taxon>
        <taxon>Balneolia</taxon>
        <taxon>Balneolales</taxon>
        <taxon>Cyclonatronaceae</taxon>
        <taxon>Cyclonatronum</taxon>
    </lineage>
</organism>
<dbReference type="FunFam" id="1.10.287.1080:FF:000002">
    <property type="entry name" value="Histidine biosynthesis bifunctional protein HisIE"/>
    <property type="match status" value="1"/>
</dbReference>
<keyword evidence="14 15" id="KW-0511">Multifunctional enzyme</keyword>
<dbReference type="NCBIfam" id="NF000768">
    <property type="entry name" value="PRK00051.1"/>
    <property type="match status" value="1"/>
</dbReference>
<dbReference type="Gene3D" id="1.10.287.1080">
    <property type="entry name" value="MazG-like"/>
    <property type="match status" value="1"/>
</dbReference>
<comment type="subcellular location">
    <subcellularLocation>
        <location evidence="3 15">Cytoplasm</location>
    </subcellularLocation>
</comment>
<evidence type="ECO:0000256" key="11">
    <source>
        <dbReference type="ARBA" id="ARBA00022801"/>
    </source>
</evidence>
<evidence type="ECO:0000256" key="4">
    <source>
        <dbReference type="ARBA" id="ARBA00005169"/>
    </source>
</evidence>
<dbReference type="GO" id="GO:0005524">
    <property type="term" value="F:ATP binding"/>
    <property type="evidence" value="ECO:0007669"/>
    <property type="project" value="UniProtKB-KW"/>
</dbReference>
<dbReference type="InterPro" id="IPR021130">
    <property type="entry name" value="PRib-ATP_PPHydrolase-like"/>
</dbReference>
<dbReference type="EC" id="3.6.1.31" evidence="15"/>
<dbReference type="SUPFAM" id="SSF101386">
    <property type="entry name" value="all-alpha NTP pyrophosphatases"/>
    <property type="match status" value="1"/>
</dbReference>
<dbReference type="EMBL" id="CP027806">
    <property type="protein sequence ID" value="AXJ00996.1"/>
    <property type="molecule type" value="Genomic_DNA"/>
</dbReference>
<keyword evidence="10 15" id="KW-0547">Nucleotide-binding</keyword>
<protein>
    <recommendedName>
        <fullName evidence="15">Histidine biosynthesis bifunctional protein HisIE</fullName>
    </recommendedName>
    <domain>
        <recommendedName>
            <fullName evidence="15">Phosphoribosyl-AMP cyclohydrolase</fullName>
            <shortName evidence="15">PRA-CH</shortName>
            <ecNumber evidence="15">3.5.4.19</ecNumber>
        </recommendedName>
    </domain>
    <domain>
        <recommendedName>
            <fullName evidence="15">Phosphoribosyl-ATP pyrophosphatase</fullName>
            <shortName evidence="15">PRA-PH</shortName>
            <ecNumber evidence="15">3.6.1.31</ecNumber>
        </recommendedName>
    </domain>
</protein>
<feature type="domain" description="Phosphoribosyl-AMP cyclohydrolase" evidence="16">
    <location>
        <begin position="34"/>
        <end position="107"/>
    </location>
</feature>
<evidence type="ECO:0000256" key="10">
    <source>
        <dbReference type="ARBA" id="ARBA00022741"/>
    </source>
</evidence>
<dbReference type="Pfam" id="PF01502">
    <property type="entry name" value="PRA-CH"/>
    <property type="match status" value="1"/>
</dbReference>
<evidence type="ECO:0000256" key="13">
    <source>
        <dbReference type="ARBA" id="ARBA00023102"/>
    </source>
</evidence>
<dbReference type="SUPFAM" id="SSF141734">
    <property type="entry name" value="HisI-like"/>
    <property type="match status" value="1"/>
</dbReference>
<keyword evidence="12 15" id="KW-0067">ATP-binding</keyword>
<dbReference type="Pfam" id="PF01503">
    <property type="entry name" value="PRA-PH"/>
    <property type="match status" value="1"/>
</dbReference>
<comment type="pathway">
    <text evidence="4 15">Amino-acid biosynthesis; L-histidine biosynthesis; L-histidine from 5-phospho-alpha-D-ribose 1-diphosphate: step 3/9.</text>
</comment>
<evidence type="ECO:0000256" key="2">
    <source>
        <dbReference type="ARBA" id="ARBA00001460"/>
    </source>
</evidence>
<dbReference type="GO" id="GO:0000105">
    <property type="term" value="P:L-histidine biosynthetic process"/>
    <property type="evidence" value="ECO:0007669"/>
    <property type="project" value="UniProtKB-UniRule"/>
</dbReference>
<dbReference type="HAMAP" id="MF_01020">
    <property type="entry name" value="HisE"/>
    <property type="match status" value="1"/>
</dbReference>
<dbReference type="GO" id="GO:0005737">
    <property type="term" value="C:cytoplasm"/>
    <property type="evidence" value="ECO:0007669"/>
    <property type="project" value="UniProtKB-SubCell"/>
</dbReference>
<dbReference type="AlphaFoldDB" id="A0A345UKJ4"/>
<dbReference type="InterPro" id="IPR002496">
    <property type="entry name" value="PRib_AMP_CycHydrolase_dom"/>
</dbReference>
<proteinExistence type="inferred from homology"/>
<dbReference type="UniPathway" id="UPA00031">
    <property type="reaction ID" value="UER00007"/>
</dbReference>
<evidence type="ECO:0000256" key="5">
    <source>
        <dbReference type="ARBA" id="ARBA00005204"/>
    </source>
</evidence>
<dbReference type="EC" id="3.5.4.19" evidence="15"/>
<dbReference type="CDD" id="cd11534">
    <property type="entry name" value="NTP-PPase_HisIE_like"/>
    <property type="match status" value="1"/>
</dbReference>
<dbReference type="HAMAP" id="MF_01019">
    <property type="entry name" value="HisIE"/>
    <property type="match status" value="1"/>
</dbReference>
<dbReference type="RefSeq" id="WP_114984234.1">
    <property type="nucleotide sequence ID" value="NZ_CP027806.1"/>
</dbReference>
<gene>
    <name evidence="15" type="primary">hisI</name>
    <name evidence="15" type="synonym">hisIE</name>
    <name evidence="17" type="ORF">CYPRO_1746</name>
</gene>
<dbReference type="InterPro" id="IPR023019">
    <property type="entry name" value="His_synth_HisIE"/>
</dbReference>
<dbReference type="InterPro" id="IPR038019">
    <property type="entry name" value="PRib_AMP_CycHydrolase_sf"/>
</dbReference>
<keyword evidence="13 15" id="KW-0368">Histidine biosynthesis</keyword>
<dbReference type="Gene3D" id="3.10.20.810">
    <property type="entry name" value="Phosphoribosyl-AMP cyclohydrolase"/>
    <property type="match status" value="1"/>
</dbReference>
<comment type="similarity">
    <text evidence="6 15">In the C-terminal section; belongs to the PRA-PH family.</text>
</comment>
<comment type="pathway">
    <text evidence="5 15">Amino-acid biosynthesis; L-histidine biosynthesis; L-histidine from 5-phospho-alpha-D-ribose 1-diphosphate: step 2/9.</text>
</comment>
<evidence type="ECO:0000259" key="16">
    <source>
        <dbReference type="Pfam" id="PF01502"/>
    </source>
</evidence>
<evidence type="ECO:0000256" key="14">
    <source>
        <dbReference type="ARBA" id="ARBA00023268"/>
    </source>
</evidence>
<dbReference type="GO" id="GO:0004636">
    <property type="term" value="F:phosphoribosyl-ATP diphosphatase activity"/>
    <property type="evidence" value="ECO:0007669"/>
    <property type="project" value="UniProtKB-UniRule"/>
</dbReference>
<feature type="region of interest" description="Phosphoribosyl-ATP pyrophosphohydrolase" evidence="15">
    <location>
        <begin position="120"/>
        <end position="208"/>
    </location>
</feature>
<evidence type="ECO:0000256" key="9">
    <source>
        <dbReference type="ARBA" id="ARBA00022605"/>
    </source>
</evidence>
<dbReference type="PANTHER" id="PTHR42945:SF9">
    <property type="entry name" value="HISTIDINE BIOSYNTHESIS BIFUNCTIONAL PROTEIN HISIE"/>
    <property type="match status" value="1"/>
</dbReference>
<comment type="similarity">
    <text evidence="7 15">In the N-terminal section; belongs to the PRA-CH family.</text>
</comment>
<dbReference type="KEGG" id="cprv:CYPRO_1746"/>
<keyword evidence="9 15" id="KW-0028">Amino-acid biosynthesis</keyword>
<comment type="catalytic activity">
    <reaction evidence="2 15">
        <text>1-(5-phospho-beta-D-ribosyl)-ATP + H2O = 1-(5-phospho-beta-D-ribosyl)-5'-AMP + diphosphate + H(+)</text>
        <dbReference type="Rhea" id="RHEA:22828"/>
        <dbReference type="ChEBI" id="CHEBI:15377"/>
        <dbReference type="ChEBI" id="CHEBI:15378"/>
        <dbReference type="ChEBI" id="CHEBI:33019"/>
        <dbReference type="ChEBI" id="CHEBI:59457"/>
        <dbReference type="ChEBI" id="CHEBI:73183"/>
        <dbReference type="EC" id="3.6.1.31"/>
    </reaction>
</comment>
<dbReference type="NCBIfam" id="NF002747">
    <property type="entry name" value="PRK02759.1"/>
    <property type="match status" value="1"/>
</dbReference>
<comment type="catalytic activity">
    <reaction evidence="1 15">
        <text>1-(5-phospho-beta-D-ribosyl)-5'-AMP + H2O = 1-(5-phospho-beta-D-ribosyl)-5-[(5-phospho-beta-D-ribosylamino)methylideneamino]imidazole-4-carboxamide</text>
        <dbReference type="Rhea" id="RHEA:20049"/>
        <dbReference type="ChEBI" id="CHEBI:15377"/>
        <dbReference type="ChEBI" id="CHEBI:58435"/>
        <dbReference type="ChEBI" id="CHEBI:59457"/>
        <dbReference type="EC" id="3.5.4.19"/>
    </reaction>
</comment>
<evidence type="ECO:0000313" key="18">
    <source>
        <dbReference type="Proteomes" id="UP000254808"/>
    </source>
</evidence>
<dbReference type="PANTHER" id="PTHR42945">
    <property type="entry name" value="HISTIDINE BIOSYNTHESIS BIFUNCTIONAL PROTEIN"/>
    <property type="match status" value="1"/>
</dbReference>
<sequence length="208" mass="23516">MSTSRNFPVDTLKFDEKGLIPAIVQDAESLRVLMLGYMNAASLEKTLESGKVTFFSRSRQQLWIKGESSGNFLHLQSLRYDCDADALLITAHPEGPTCHTGETSCFYRESPAPENELGFLIKLQHLLETRKSTLPEGSYTTSMFKKGLDKIAQKVGEEAVETVIAAKNEDEKEFIYEASDLLFHLMLLLTEKKMHLTDLVKELEKRHS</sequence>
<evidence type="ECO:0000313" key="17">
    <source>
        <dbReference type="EMBL" id="AXJ00996.1"/>
    </source>
</evidence>
<evidence type="ECO:0000256" key="1">
    <source>
        <dbReference type="ARBA" id="ARBA00000024"/>
    </source>
</evidence>
<evidence type="ECO:0000256" key="3">
    <source>
        <dbReference type="ARBA" id="ARBA00004496"/>
    </source>
</evidence>
<evidence type="ECO:0000256" key="6">
    <source>
        <dbReference type="ARBA" id="ARBA00007731"/>
    </source>
</evidence>
<feature type="region of interest" description="Phosphoribosyl-AMP cyclohydrolase" evidence="15">
    <location>
        <begin position="1"/>
        <end position="119"/>
    </location>
</feature>
<name>A0A345UKJ4_9BACT</name>
<keyword evidence="11 15" id="KW-0378">Hydrolase</keyword>
<keyword evidence="8 15" id="KW-0963">Cytoplasm</keyword>
<evidence type="ECO:0000256" key="12">
    <source>
        <dbReference type="ARBA" id="ARBA00022840"/>
    </source>
</evidence>
<dbReference type="InterPro" id="IPR008179">
    <property type="entry name" value="HisE"/>
</dbReference>
<dbReference type="Proteomes" id="UP000254808">
    <property type="component" value="Chromosome"/>
</dbReference>
<evidence type="ECO:0000256" key="8">
    <source>
        <dbReference type="ARBA" id="ARBA00022490"/>
    </source>
</evidence>
<evidence type="ECO:0000256" key="7">
    <source>
        <dbReference type="ARBA" id="ARBA00008299"/>
    </source>
</evidence>
<keyword evidence="18" id="KW-1185">Reference proteome</keyword>
<dbReference type="GO" id="GO:0004635">
    <property type="term" value="F:phosphoribosyl-AMP cyclohydrolase activity"/>
    <property type="evidence" value="ECO:0007669"/>
    <property type="project" value="UniProtKB-UniRule"/>
</dbReference>
<dbReference type="OrthoDB" id="9795769at2"/>
<reference evidence="17 18" key="1">
    <citation type="submission" date="2018-03" db="EMBL/GenBank/DDBJ databases">
        <title>Phenotypic and genomic properties of Cyclonatronum proteinivorum gen. nov., sp. nov., a haloalkaliphilic bacteroidete from soda lakes possessing Na+-translocating rhodopsin.</title>
        <authorList>
            <person name="Toshchakov S.V."/>
            <person name="Korzhenkov A."/>
            <person name="Samarov N.I."/>
            <person name="Kublanov I.V."/>
            <person name="Muntyan M.S."/>
            <person name="Sorokin D.Y."/>
        </authorList>
    </citation>
    <scope>NUCLEOTIDE SEQUENCE [LARGE SCALE GENOMIC DNA]</scope>
    <source>
        <strain evidence="17 18">Omega</strain>
    </source>
</reference>